<organism evidence="11 12">
    <name type="scientific">Pyrocoelia pectoralis</name>
    <dbReference type="NCBI Taxonomy" id="417401"/>
    <lineage>
        <taxon>Eukaryota</taxon>
        <taxon>Metazoa</taxon>
        <taxon>Ecdysozoa</taxon>
        <taxon>Arthropoda</taxon>
        <taxon>Hexapoda</taxon>
        <taxon>Insecta</taxon>
        <taxon>Pterygota</taxon>
        <taxon>Neoptera</taxon>
        <taxon>Endopterygota</taxon>
        <taxon>Coleoptera</taxon>
        <taxon>Polyphaga</taxon>
        <taxon>Elateriformia</taxon>
        <taxon>Elateroidea</taxon>
        <taxon>Lampyridae</taxon>
        <taxon>Lampyrinae</taxon>
        <taxon>Pyrocoelia</taxon>
    </lineage>
</organism>
<comment type="subcellular location">
    <subcellularLocation>
        <location evidence="1">Nucleus</location>
    </subcellularLocation>
</comment>
<feature type="compositionally biased region" description="Basic and acidic residues" evidence="8">
    <location>
        <begin position="1"/>
        <end position="13"/>
    </location>
</feature>
<dbReference type="SMART" id="SM00393">
    <property type="entry name" value="R3H"/>
    <property type="match status" value="1"/>
</dbReference>
<keyword evidence="7" id="KW-0539">Nucleus</keyword>
<evidence type="ECO:0000313" key="12">
    <source>
        <dbReference type="Proteomes" id="UP001329430"/>
    </source>
</evidence>
<keyword evidence="3" id="KW-0378">Hydrolase</keyword>
<protein>
    <recommendedName>
        <fullName evidence="13">NF-kappa-B-repressing factor</fullName>
    </recommendedName>
</protein>
<dbReference type="GO" id="GO:0016787">
    <property type="term" value="F:hydrolase activity"/>
    <property type="evidence" value="ECO:0007669"/>
    <property type="project" value="UniProtKB-KW"/>
</dbReference>
<keyword evidence="12" id="KW-1185">Reference proteome</keyword>
<feature type="compositionally biased region" description="Basic residues" evidence="8">
    <location>
        <begin position="16"/>
        <end position="26"/>
    </location>
</feature>
<comment type="caution">
    <text evidence="11">The sequence shown here is derived from an EMBL/GenBank/DDBJ whole genome shotgun (WGS) entry which is preliminary data.</text>
</comment>
<evidence type="ECO:0000256" key="3">
    <source>
        <dbReference type="ARBA" id="ARBA00022801"/>
    </source>
</evidence>
<keyword evidence="4" id="KW-0347">Helicase</keyword>
<evidence type="ECO:0000256" key="7">
    <source>
        <dbReference type="ARBA" id="ARBA00023242"/>
    </source>
</evidence>
<keyword evidence="2" id="KW-0547">Nucleotide-binding</keyword>
<dbReference type="InterPro" id="IPR036867">
    <property type="entry name" value="R3H_dom_sf"/>
</dbReference>
<dbReference type="GO" id="GO:0005524">
    <property type="term" value="F:ATP binding"/>
    <property type="evidence" value="ECO:0007669"/>
    <property type="project" value="UniProtKB-KW"/>
</dbReference>
<evidence type="ECO:0000256" key="8">
    <source>
        <dbReference type="SAM" id="MobiDB-lite"/>
    </source>
</evidence>
<dbReference type="Pfam" id="PF01585">
    <property type="entry name" value="G-patch"/>
    <property type="match status" value="1"/>
</dbReference>
<dbReference type="GO" id="GO:0003677">
    <property type="term" value="F:DNA binding"/>
    <property type="evidence" value="ECO:0007669"/>
    <property type="project" value="UniProtKB-ARBA"/>
</dbReference>
<dbReference type="GO" id="GO:0004386">
    <property type="term" value="F:helicase activity"/>
    <property type="evidence" value="ECO:0007669"/>
    <property type="project" value="UniProtKB-KW"/>
</dbReference>
<dbReference type="InterPro" id="IPR001374">
    <property type="entry name" value="R3H_dom"/>
</dbReference>
<evidence type="ECO:0000259" key="10">
    <source>
        <dbReference type="PROSITE" id="PS51061"/>
    </source>
</evidence>
<dbReference type="GO" id="GO:0005634">
    <property type="term" value="C:nucleus"/>
    <property type="evidence" value="ECO:0007669"/>
    <property type="project" value="UniProtKB-SubCell"/>
</dbReference>
<dbReference type="GO" id="GO:0003723">
    <property type="term" value="F:RNA binding"/>
    <property type="evidence" value="ECO:0007669"/>
    <property type="project" value="UniProtKB-KW"/>
</dbReference>
<evidence type="ECO:0000256" key="4">
    <source>
        <dbReference type="ARBA" id="ARBA00022806"/>
    </source>
</evidence>
<accession>A0AAN7V094</accession>
<sequence length="301" mass="34228">MNSRFDNRCRDNKGPSQRRRSRNSFKRPKDNVKYGIIHHVRSQTGVRSQIVLVYNPQAYEPIAILTNATQRIKGNLRIENEGQDPNNKAHSMFSLYINYERICQGSYLHESIAKKHLYDLAVESLKTTCFTVLRKTSPRDSPRVNLDLSSSENSVETQSPAVNGIGAKMMMKMGWSGGGLGAQAQGMTDIVQPTYQIERQGFGTKVTIPVDKIREILQTYVESDNINSVSFSPDFTKEERCVIHSVAQKMNLKSTSYGTGADRRIVIQKKIDPWQLVYKLFEIGGENEQYQLVMPIKFLNK</sequence>
<name>A0AAN7V094_9COLE</name>
<dbReference type="Gene3D" id="3.30.1370.50">
    <property type="entry name" value="R3H-like domain"/>
    <property type="match status" value="1"/>
</dbReference>
<dbReference type="PROSITE" id="PS50174">
    <property type="entry name" value="G_PATCH"/>
    <property type="match status" value="1"/>
</dbReference>
<evidence type="ECO:0000256" key="6">
    <source>
        <dbReference type="ARBA" id="ARBA00022884"/>
    </source>
</evidence>
<feature type="domain" description="G-patch" evidence="9">
    <location>
        <begin position="162"/>
        <end position="207"/>
    </location>
</feature>
<dbReference type="FunFam" id="3.30.1370.50:FF:000002">
    <property type="entry name" value="Immunoglobulin mu DNA-binding protein 2"/>
    <property type="match status" value="1"/>
</dbReference>
<proteinExistence type="predicted"/>
<dbReference type="EMBL" id="JAVRBK010000010">
    <property type="protein sequence ID" value="KAK5638548.1"/>
    <property type="molecule type" value="Genomic_DNA"/>
</dbReference>
<dbReference type="SMART" id="SM00443">
    <property type="entry name" value="G_patch"/>
    <property type="match status" value="1"/>
</dbReference>
<keyword evidence="5" id="KW-0067">ATP-binding</keyword>
<evidence type="ECO:0000256" key="5">
    <source>
        <dbReference type="ARBA" id="ARBA00022840"/>
    </source>
</evidence>
<gene>
    <name evidence="11" type="ORF">RI129_012843</name>
</gene>
<feature type="region of interest" description="Disordered" evidence="8">
    <location>
        <begin position="137"/>
        <end position="158"/>
    </location>
</feature>
<evidence type="ECO:0008006" key="13">
    <source>
        <dbReference type="Google" id="ProtNLM"/>
    </source>
</evidence>
<dbReference type="PROSITE" id="PS51061">
    <property type="entry name" value="R3H"/>
    <property type="match status" value="1"/>
</dbReference>
<dbReference type="Pfam" id="PF01424">
    <property type="entry name" value="R3H"/>
    <property type="match status" value="1"/>
</dbReference>
<feature type="compositionally biased region" description="Polar residues" evidence="8">
    <location>
        <begin position="147"/>
        <end position="158"/>
    </location>
</feature>
<evidence type="ECO:0000256" key="1">
    <source>
        <dbReference type="ARBA" id="ARBA00004123"/>
    </source>
</evidence>
<reference evidence="11 12" key="1">
    <citation type="journal article" date="2024" name="Insects">
        <title>An Improved Chromosome-Level Genome Assembly of the Firefly Pyrocoelia pectoralis.</title>
        <authorList>
            <person name="Fu X."/>
            <person name="Meyer-Rochow V.B."/>
            <person name="Ballantyne L."/>
            <person name="Zhu X."/>
        </authorList>
    </citation>
    <scope>NUCLEOTIDE SEQUENCE [LARGE SCALE GENOMIC DNA]</scope>
    <source>
        <strain evidence="11">XCY_ONT2</strain>
    </source>
</reference>
<dbReference type="SUPFAM" id="SSF82708">
    <property type="entry name" value="R3H domain"/>
    <property type="match status" value="1"/>
</dbReference>
<feature type="domain" description="R3H" evidence="10">
    <location>
        <begin position="207"/>
        <end position="271"/>
    </location>
</feature>
<dbReference type="AlphaFoldDB" id="A0AAN7V094"/>
<dbReference type="Proteomes" id="UP001329430">
    <property type="component" value="Chromosome 10"/>
</dbReference>
<dbReference type="InterPro" id="IPR000467">
    <property type="entry name" value="G_patch_dom"/>
</dbReference>
<feature type="region of interest" description="Disordered" evidence="8">
    <location>
        <begin position="1"/>
        <end position="28"/>
    </location>
</feature>
<evidence type="ECO:0000256" key="2">
    <source>
        <dbReference type="ARBA" id="ARBA00022741"/>
    </source>
</evidence>
<evidence type="ECO:0000259" key="9">
    <source>
        <dbReference type="PROSITE" id="PS50174"/>
    </source>
</evidence>
<keyword evidence="6" id="KW-0694">RNA-binding</keyword>
<evidence type="ECO:0000313" key="11">
    <source>
        <dbReference type="EMBL" id="KAK5638548.1"/>
    </source>
</evidence>